<dbReference type="AlphaFoldDB" id="A0A840AME2"/>
<keyword evidence="2" id="KW-1185">Reference proteome</keyword>
<evidence type="ECO:0000313" key="2">
    <source>
        <dbReference type="Proteomes" id="UP000553963"/>
    </source>
</evidence>
<name>A0A840AME2_9HYPH</name>
<evidence type="ECO:0000313" key="1">
    <source>
        <dbReference type="EMBL" id="MBB3930061.1"/>
    </source>
</evidence>
<dbReference type="Proteomes" id="UP000553963">
    <property type="component" value="Unassembled WGS sequence"/>
</dbReference>
<accession>A0A840AME2</accession>
<proteinExistence type="predicted"/>
<organism evidence="1 2">
    <name type="scientific">Kaistia hirudinis</name>
    <dbReference type="NCBI Taxonomy" id="1293440"/>
    <lineage>
        <taxon>Bacteria</taxon>
        <taxon>Pseudomonadati</taxon>
        <taxon>Pseudomonadota</taxon>
        <taxon>Alphaproteobacteria</taxon>
        <taxon>Hyphomicrobiales</taxon>
        <taxon>Kaistiaceae</taxon>
        <taxon>Kaistia</taxon>
    </lineage>
</organism>
<dbReference type="EMBL" id="JACIDS010000002">
    <property type="protein sequence ID" value="MBB3930061.1"/>
    <property type="molecule type" value="Genomic_DNA"/>
</dbReference>
<reference evidence="1 2" key="1">
    <citation type="submission" date="2020-08" db="EMBL/GenBank/DDBJ databases">
        <title>Genomic Encyclopedia of Type Strains, Phase IV (KMG-IV): sequencing the most valuable type-strain genomes for metagenomic binning, comparative biology and taxonomic classification.</title>
        <authorList>
            <person name="Goeker M."/>
        </authorList>
    </citation>
    <scope>NUCLEOTIDE SEQUENCE [LARGE SCALE GENOMIC DNA]</scope>
    <source>
        <strain evidence="1 2">DSM 25966</strain>
    </source>
</reference>
<sequence length="128" mass="14490">MRARREPNAETASMQPAPVRVKDVAAAFNVSERMIYMARWLGENRPDLIPEIEAGRLKLAPAYQQARGLTKPKQSGYDKLEQAWRSATDEERMRFIAQIFEGLALARQRLESGEPSESAEETTSSHWG</sequence>
<gene>
    <name evidence="1" type="ORF">GGR25_001100</name>
</gene>
<protein>
    <submittedName>
        <fullName evidence="1">Uncharacterized protein</fullName>
    </submittedName>
</protein>
<dbReference type="RefSeq" id="WP_183397757.1">
    <property type="nucleotide sequence ID" value="NZ_JBHLWW010000001.1"/>
</dbReference>
<comment type="caution">
    <text evidence="1">The sequence shown here is derived from an EMBL/GenBank/DDBJ whole genome shotgun (WGS) entry which is preliminary data.</text>
</comment>